<gene>
    <name evidence="2" type="ORF">GX523_07695</name>
</gene>
<evidence type="ECO:0000313" key="3">
    <source>
        <dbReference type="Proteomes" id="UP000553059"/>
    </source>
</evidence>
<reference evidence="2 3" key="1">
    <citation type="journal article" date="2020" name="Biotechnol. Biofuels">
        <title>New insights from the biogas microbiome by comprehensive genome-resolved metagenomics of nearly 1600 species originating from multiple anaerobic digesters.</title>
        <authorList>
            <person name="Campanaro S."/>
            <person name="Treu L."/>
            <person name="Rodriguez-R L.M."/>
            <person name="Kovalovszki A."/>
            <person name="Ziels R.M."/>
            <person name="Maus I."/>
            <person name="Zhu X."/>
            <person name="Kougias P.G."/>
            <person name="Basile A."/>
            <person name="Luo G."/>
            <person name="Schluter A."/>
            <person name="Konstantinidis K.T."/>
            <person name="Angelidaki I."/>
        </authorList>
    </citation>
    <scope>NUCLEOTIDE SEQUENCE [LARGE SCALE GENOMIC DNA]</scope>
    <source>
        <strain evidence="2">AS05jafATM_4</strain>
    </source>
</reference>
<dbReference type="EMBL" id="DUTF01000169">
    <property type="protein sequence ID" value="HHY26618.1"/>
    <property type="molecule type" value="Genomic_DNA"/>
</dbReference>
<dbReference type="Proteomes" id="UP000553059">
    <property type="component" value="Unassembled WGS sequence"/>
</dbReference>
<dbReference type="InterPro" id="IPR008841">
    <property type="entry name" value="Siphovirus-type_tail_N"/>
</dbReference>
<dbReference type="Pfam" id="PF05709">
    <property type="entry name" value="Sipho_tail"/>
    <property type="match status" value="1"/>
</dbReference>
<protein>
    <submittedName>
        <fullName evidence="2">Phage tail family protein</fullName>
    </submittedName>
</protein>
<evidence type="ECO:0000259" key="1">
    <source>
        <dbReference type="Pfam" id="PF05709"/>
    </source>
</evidence>
<dbReference type="AlphaFoldDB" id="A0A7C7D9C2"/>
<organism evidence="2 3">
    <name type="scientific">Desulfitobacterium dehalogenans</name>
    <dbReference type="NCBI Taxonomy" id="36854"/>
    <lineage>
        <taxon>Bacteria</taxon>
        <taxon>Bacillati</taxon>
        <taxon>Bacillota</taxon>
        <taxon>Clostridia</taxon>
        <taxon>Eubacteriales</taxon>
        <taxon>Desulfitobacteriaceae</taxon>
        <taxon>Desulfitobacterium</taxon>
    </lineage>
</organism>
<proteinExistence type="predicted"/>
<comment type="caution">
    <text evidence="2">The sequence shown here is derived from an EMBL/GenBank/DDBJ whole genome shotgun (WGS) entry which is preliminary data.</text>
</comment>
<feature type="domain" description="Siphovirus-type tail component RIFT-related" evidence="1">
    <location>
        <begin position="23"/>
        <end position="123"/>
    </location>
</feature>
<evidence type="ECO:0000313" key="2">
    <source>
        <dbReference type="EMBL" id="HHY26618.1"/>
    </source>
</evidence>
<name>A0A7C7D9C2_9FIRM</name>
<sequence length="280" mass="31401">MKITCENERGEQLTLGWFAPLWIRSITGLGASYAISTSKNNGQDGEHYTGAVAEKRNIVIVLDVRKSDYVTQRNLLYNFFQPRSQGTLFYEENSIARKIKYYVESIEPSGDGILKNITLSLICPDPKWYDIHDNLVQLAIWQGNIRFPLRLRDPFAVTKKVNTLIGNVRNDSAVTMGLAVRFTATGTVVNPSLYDVNRHELMKINTTMHAGDKITITTGTGNKRVILISGGITTNINNLMAYPPKWLQAYHGDNLFRYDADSGIDSLSVSILTTQAYWGT</sequence>
<accession>A0A7C7D9C2</accession>